<dbReference type="InterPro" id="IPR015991">
    <property type="entry name" value="TatD/YcfH-like"/>
</dbReference>
<evidence type="ECO:0000313" key="3">
    <source>
        <dbReference type="Proteomes" id="UP001200430"/>
    </source>
</evidence>
<dbReference type="InterPro" id="IPR032466">
    <property type="entry name" value="Metal_Hydrolase"/>
</dbReference>
<proteinExistence type="predicted"/>
<reference evidence="2 3" key="1">
    <citation type="submission" date="2022-01" db="EMBL/GenBank/DDBJ databases">
        <title>Dethiosulfovibrio faecalis sp. nov., a novel proteolytic, non-sulfur-reducing bacterium isolated from a marine aquaculture solid waste bioreactor.</title>
        <authorList>
            <person name="Grabowski S."/>
            <person name="Apolinario E."/>
            <person name="Schneider N."/>
            <person name="Marshall C.W."/>
            <person name="Sowers K.R."/>
        </authorList>
    </citation>
    <scope>NUCLEOTIDE SEQUENCE [LARGE SCALE GENOMIC DNA]</scope>
    <source>
        <strain evidence="2 3">DSM 12537</strain>
    </source>
</reference>
<evidence type="ECO:0000313" key="2">
    <source>
        <dbReference type="EMBL" id="MCF4141459.1"/>
    </source>
</evidence>
<dbReference type="PIRSF" id="PIRSF005902">
    <property type="entry name" value="DNase_TatD"/>
    <property type="match status" value="1"/>
</dbReference>
<evidence type="ECO:0000256" key="1">
    <source>
        <dbReference type="ARBA" id="ARBA00022723"/>
    </source>
</evidence>
<dbReference type="GO" id="GO:0016787">
    <property type="term" value="F:hydrolase activity"/>
    <property type="evidence" value="ECO:0007669"/>
    <property type="project" value="UniProtKB-KW"/>
</dbReference>
<dbReference type="PANTHER" id="PTHR46124:SF2">
    <property type="entry name" value="D-AMINOACYL-TRNA DEACYLASE"/>
    <property type="match status" value="1"/>
</dbReference>
<dbReference type="PANTHER" id="PTHR46124">
    <property type="entry name" value="D-AMINOACYL-TRNA DEACYLASE"/>
    <property type="match status" value="1"/>
</dbReference>
<dbReference type="RefSeq" id="WP_236097903.1">
    <property type="nucleotide sequence ID" value="NZ_JAKGUD010000001.1"/>
</dbReference>
<dbReference type="SUPFAM" id="SSF51556">
    <property type="entry name" value="Metallo-dependent hydrolases"/>
    <property type="match status" value="1"/>
</dbReference>
<name>A0ABS9EL87_9BACT</name>
<comment type="caution">
    <text evidence="2">The sequence shown here is derived from an EMBL/GenBank/DDBJ whole genome shotgun (WGS) entry which is preliminary data.</text>
</comment>
<gene>
    <name evidence="2" type="ORF">L2W38_01330</name>
</gene>
<dbReference type="Pfam" id="PF01026">
    <property type="entry name" value="TatD_DNase"/>
    <property type="match status" value="1"/>
</dbReference>
<sequence>MTPYIDGHCHLNSPELRGDLDRHIDEARSAGVQRMLVVGTDLRTSEEAISISRGYFDSGIRASVGIHPHDASSVSSSLPEELTDLVKDPVVVAIGEIGLDYHYDYSPGKVQRDVMISQILWAEEADLPIVFHVREAFDDFFSILRDYPVDPGRAIVHCFSGSLEEAKSCLDLGFYLGFGGMITFKKADGIRECLASCPIDRVILETDSPWLAPVPFRGKINSPLNMPLIYKAAAEVLKVRDSVMADAVWTNGMNFYRWENE</sequence>
<dbReference type="Proteomes" id="UP001200430">
    <property type="component" value="Unassembled WGS sequence"/>
</dbReference>
<dbReference type="CDD" id="cd01310">
    <property type="entry name" value="TatD_DNAse"/>
    <property type="match status" value="1"/>
</dbReference>
<keyword evidence="3" id="KW-1185">Reference proteome</keyword>
<organism evidence="2 3">
    <name type="scientific">Dethiosulfovibrio marinus</name>
    <dbReference type="NCBI Taxonomy" id="133532"/>
    <lineage>
        <taxon>Bacteria</taxon>
        <taxon>Thermotogati</taxon>
        <taxon>Synergistota</taxon>
        <taxon>Synergistia</taxon>
        <taxon>Synergistales</taxon>
        <taxon>Dethiosulfovibrionaceae</taxon>
        <taxon>Dethiosulfovibrio</taxon>
    </lineage>
</organism>
<dbReference type="EMBL" id="JAKGUD010000001">
    <property type="protein sequence ID" value="MCF4141459.1"/>
    <property type="molecule type" value="Genomic_DNA"/>
</dbReference>
<dbReference type="InterPro" id="IPR001130">
    <property type="entry name" value="TatD-like"/>
</dbReference>
<dbReference type="NCBIfam" id="TIGR00010">
    <property type="entry name" value="YchF/TatD family DNA exonuclease"/>
    <property type="match status" value="1"/>
</dbReference>
<dbReference type="Gene3D" id="3.20.20.140">
    <property type="entry name" value="Metal-dependent hydrolases"/>
    <property type="match status" value="1"/>
</dbReference>
<keyword evidence="1" id="KW-0479">Metal-binding</keyword>
<keyword evidence="2" id="KW-0378">Hydrolase</keyword>
<accession>A0ABS9EL87</accession>
<protein>
    <submittedName>
        <fullName evidence="2">TatD family hydrolase</fullName>
    </submittedName>
</protein>